<dbReference type="SMR" id="A0A024E1B3"/>
<dbReference type="PROSITE" id="PS51257">
    <property type="entry name" value="PROKAR_LIPOPROTEIN"/>
    <property type="match status" value="1"/>
</dbReference>
<evidence type="ECO:0000313" key="4">
    <source>
        <dbReference type="EMBL" id="AHZ59542.1"/>
    </source>
</evidence>
<evidence type="ECO:0000313" key="3">
    <source>
        <dbReference type="EMBL" id="AHZ59541.1"/>
    </source>
</evidence>
<proteinExistence type="predicted"/>
<dbReference type="InterPro" id="IPR038062">
    <property type="entry name" value="ScdA-like_N_sf"/>
</dbReference>
<dbReference type="NCBIfam" id="TIGR03980">
    <property type="entry name" value="prismane_assoc"/>
    <property type="match status" value="1"/>
</dbReference>
<accession>A0A024E1B3</accession>
<organism evidence="4">
    <name type="scientific">Trichomonas vaginalis</name>
    <dbReference type="NCBI Taxonomy" id="5722"/>
    <lineage>
        <taxon>Eukaryota</taxon>
        <taxon>Metamonada</taxon>
        <taxon>Parabasalia</taxon>
        <taxon>Trichomonadida</taxon>
        <taxon>Trichomonadidae</taxon>
        <taxon>Trichomonas</taxon>
    </lineage>
</organism>
<dbReference type="EMBL" id="KF269424">
    <property type="protein sequence ID" value="AHZ59543.1"/>
    <property type="molecule type" value="Genomic_DNA"/>
</dbReference>
<dbReference type="EMBL" id="KF269422">
    <property type="protein sequence ID" value="AHZ59541.1"/>
    <property type="molecule type" value="Genomic_DNA"/>
</dbReference>
<protein>
    <recommendedName>
        <fullName evidence="1">DUF1858 domain-containing protein</fullName>
    </recommendedName>
</protein>
<dbReference type="PANTHER" id="PTHR39341">
    <property type="entry name" value="BSL7085 PROTEIN"/>
    <property type="match status" value="1"/>
</dbReference>
<evidence type="ECO:0000313" key="2">
    <source>
        <dbReference type="EMBL" id="AHZ59540.1"/>
    </source>
</evidence>
<name>A0A024E1B3_TRIVA</name>
<dbReference type="AlphaFoldDB" id="A0A024E1B3"/>
<dbReference type="EMBL" id="KF269421">
    <property type="protein sequence ID" value="AHZ59540.1"/>
    <property type="molecule type" value="Genomic_DNA"/>
</dbReference>
<dbReference type="VEuPathDB" id="TrichDB:TVAGG3_0447000"/>
<evidence type="ECO:0000259" key="1">
    <source>
        <dbReference type="Pfam" id="PF08984"/>
    </source>
</evidence>
<dbReference type="Gene3D" id="1.10.3910.10">
    <property type="entry name" value="SP0561-like"/>
    <property type="match status" value="1"/>
</dbReference>
<dbReference type="SUPFAM" id="SSF140683">
    <property type="entry name" value="SP0561-like"/>
    <property type="match status" value="1"/>
</dbReference>
<dbReference type="EMBL" id="KF269423">
    <property type="protein sequence ID" value="AHZ59542.1"/>
    <property type="molecule type" value="Genomic_DNA"/>
</dbReference>
<evidence type="ECO:0000313" key="5">
    <source>
        <dbReference type="EMBL" id="AHZ59543.1"/>
    </source>
</evidence>
<feature type="domain" description="DUF1858" evidence="1">
    <location>
        <begin position="3"/>
        <end position="56"/>
    </location>
</feature>
<dbReference type="Pfam" id="PF08984">
    <property type="entry name" value="DUF1858"/>
    <property type="match status" value="1"/>
</dbReference>
<dbReference type="PANTHER" id="PTHR39341:SF1">
    <property type="entry name" value="DUF1858 DOMAIN-CONTAINING PROTEIN"/>
    <property type="match status" value="1"/>
</dbReference>
<reference evidence="4" key="1">
    <citation type="journal article" date="2014" name="BMC Evol. Biol.">
        <title>A recently transferred cluster of bacterial genes in Trichomonas vaginalis - lateral gene transfer and the fate of acquired genes.</title>
        <authorList>
            <person name="Strese A."/>
            <person name="Backlund A."/>
            <person name="Alsmark C."/>
        </authorList>
    </citation>
    <scope>NUCLEOTIDE SEQUENCE</scope>
    <source>
        <strain evidence="5">Casu2</strain>
        <strain evidence="4">Moz-4</strain>
        <strain evidence="3">Pinna</strain>
        <strain evidence="2">Tor-A</strain>
    </source>
</reference>
<gene>
    <name evidence="4" type="ORF">TVAG_243670</name>
</gene>
<dbReference type="InterPro" id="IPR015077">
    <property type="entry name" value="DUF1858"/>
</dbReference>
<dbReference type="InterPro" id="IPR023883">
    <property type="entry name" value="CHP03980_redox-disulphide"/>
</dbReference>
<sequence>MKIKKEMLIGQILSEKPESIGTLMSFGMGCIMCPSSQMETLEEAAMVHGIDPNTIVAALNEDHKEEAEA</sequence>